<organism evidence="4">
    <name type="scientific">Procambarus clarkii</name>
    <name type="common">Red swamp crayfish</name>
    <dbReference type="NCBI Taxonomy" id="6728"/>
    <lineage>
        <taxon>Eukaryota</taxon>
        <taxon>Metazoa</taxon>
        <taxon>Ecdysozoa</taxon>
        <taxon>Arthropoda</taxon>
        <taxon>Crustacea</taxon>
        <taxon>Multicrustacea</taxon>
        <taxon>Malacostraca</taxon>
        <taxon>Eumalacostraca</taxon>
        <taxon>Eucarida</taxon>
        <taxon>Decapoda</taxon>
        <taxon>Pleocyemata</taxon>
        <taxon>Astacidea</taxon>
        <taxon>Astacoidea</taxon>
        <taxon>Cambaridae</taxon>
        <taxon>Procambarus</taxon>
    </lineage>
</organism>
<keyword evidence="3" id="KW-0732">Signal</keyword>
<dbReference type="PROSITE" id="PS51257">
    <property type="entry name" value="PROKAR_LIPOPROTEIN"/>
    <property type="match status" value="1"/>
</dbReference>
<dbReference type="Gene3D" id="3.30.160.320">
    <property type="match status" value="1"/>
</dbReference>
<dbReference type="SMR" id="A0A1S5RQT4"/>
<accession>A0A1S5RQT4</accession>
<name>A0A1S5RQT4_PROCL</name>
<sequence length="123" mass="13427">MRIHVVVSVVLVALAVSCLVPGTHAQGWEAVAAAVAQKLVGLFRNEEVELLGRICKLTVKPYIKRFQLYHKGTMSCPGWTHIKGEGDTRSASGVANKTIQDFVRKAFASGVIQEGEAQHWLKS</sequence>
<dbReference type="GO" id="GO:0042742">
    <property type="term" value="P:defense response to bacterium"/>
    <property type="evidence" value="ECO:0007669"/>
    <property type="project" value="UniProtKB-KW"/>
</dbReference>
<evidence type="ECO:0000256" key="1">
    <source>
        <dbReference type="ARBA" id="ARBA00022529"/>
    </source>
</evidence>
<dbReference type="InterPro" id="IPR024509">
    <property type="entry name" value="Anti-LPS_factor/Scygonadin"/>
</dbReference>
<keyword evidence="2" id="KW-0044">Antibiotic</keyword>
<feature type="chain" id="PRO_5012978173" evidence="3">
    <location>
        <begin position="26"/>
        <end position="123"/>
    </location>
</feature>
<evidence type="ECO:0000313" key="4">
    <source>
        <dbReference type="EMBL" id="AOG75602.1"/>
    </source>
</evidence>
<dbReference type="Pfam" id="PF11630">
    <property type="entry name" value="Anti-LPS-SCYG"/>
    <property type="match status" value="1"/>
</dbReference>
<dbReference type="AlphaFoldDB" id="A0A1S5RQT4"/>
<dbReference type="OrthoDB" id="6353528at2759"/>
<evidence type="ECO:0000256" key="3">
    <source>
        <dbReference type="SAM" id="SignalP"/>
    </source>
</evidence>
<keyword evidence="1" id="KW-0929">Antimicrobial</keyword>
<feature type="signal peptide" evidence="3">
    <location>
        <begin position="1"/>
        <end position="25"/>
    </location>
</feature>
<reference evidence="4" key="1">
    <citation type="journal article" date="2017" name="Gene">
        <title>Newly identified PcToll4 regulates antimicrobial peptide expression in intestine of red swamp crayfish Procambarus clarkii.</title>
        <authorList>
            <person name="Huang Y."/>
            <person name="Li T."/>
            <person name="Jin M."/>
            <person name="Yin S."/>
            <person name="Hui K.M."/>
            <person name="Ren Q."/>
        </authorList>
    </citation>
    <scope>NUCLEOTIDE SEQUENCE</scope>
</reference>
<dbReference type="InterPro" id="IPR038539">
    <property type="entry name" value="Anti-LPS_factor/Scygonadin_sf"/>
</dbReference>
<dbReference type="EMBL" id="KU680800">
    <property type="protein sequence ID" value="AOG75602.1"/>
    <property type="molecule type" value="mRNA"/>
</dbReference>
<protein>
    <submittedName>
        <fullName evidence="4">ALF9</fullName>
    </submittedName>
</protein>
<evidence type="ECO:0000256" key="2">
    <source>
        <dbReference type="ARBA" id="ARBA00023022"/>
    </source>
</evidence>
<proteinExistence type="evidence at transcript level"/>